<evidence type="ECO:0000313" key="3">
    <source>
        <dbReference type="Proteomes" id="UP000626109"/>
    </source>
</evidence>
<dbReference type="PROSITE" id="PS51184">
    <property type="entry name" value="JMJC"/>
    <property type="match status" value="1"/>
</dbReference>
<sequence length="845" mass="94349">MVAVFGAPPVGVEGPPVEIVARSFHEKLLRRMSSWRSMWLDQAWFGALTGAMFDVAQGFNGVQPIVAVMLLVGRRVIAGSSPGARICLMSGPSIDRCCPVAKMEMEGAACCFHTLPAAAPEELSVVTIALTVGDTNVDDRPILSWPDGFINGVVSLQRCWAAAGFVLLRVAGSRETQDIERVAYADLTFDQAYRFRAGRQAFYYQWSALGSVCLLWKYREPSGNSSGDPFYDYLSRMDAAPGVRKGSSFFAKISMFHSLGWSHVQAALAKCKFPSLFHWRTELLLHSVANGKAYSEERIFPTFYWSQKGFRQAAHVDIPLTELWSALCRGKKWYYITPLSVAKRLLGVTFDELRNMHHNPDRFSGLPIWQGALSPGEVLYMPAWAIHAIMSEEDSVNIINNFIDVGDLGPVSQGNVQMLKESLQSHVTTLPWPHADILRWLEDPSSRVRVFDGQGPVAEGNVTARGFPSWNDLLTWAAQFQPRAQPTTITTTTTRIPEDAQDCFRGALSRSRCCKLPIDWRSCWAVGVCARQASTEEGSLSCQLDMASECCGFDFAGRGVLEEDLASFQSFRALSSARANRLESEEQAFLLRRFRVVLPSNFWSTLAANSFSQSDDVFARCCFPPVDWRWCWLQPHYERLATTKWGSEVLWHPGVVHLTCESMTGLKEDGELARAKLRELDLVDFLLEEGKGAASHFPPQISAPGPPVRREVLIYGYRKVGTCTLEDALGQEAVMFQTHRHDVAASIFSAMRPPCTVISASRDPRTRSPSEFFDRFLLASPFQESDFSYRELTLAKSIELFTNAGPGEDVSRIRALWRNLTLLMAEVDPQAAIKDGFRDQLRSFA</sequence>
<organism evidence="2 3">
    <name type="scientific">Polarella glacialis</name>
    <name type="common">Dinoflagellate</name>
    <dbReference type="NCBI Taxonomy" id="89957"/>
    <lineage>
        <taxon>Eukaryota</taxon>
        <taxon>Sar</taxon>
        <taxon>Alveolata</taxon>
        <taxon>Dinophyceae</taxon>
        <taxon>Suessiales</taxon>
        <taxon>Suessiaceae</taxon>
        <taxon>Polarella</taxon>
    </lineage>
</organism>
<gene>
    <name evidence="2" type="ORF">PGLA2088_LOCUS37594</name>
</gene>
<protein>
    <recommendedName>
        <fullName evidence="1">JmjC domain-containing protein</fullName>
    </recommendedName>
</protein>
<dbReference type="EMBL" id="CAJNNW010032505">
    <property type="protein sequence ID" value="CAE8713543.1"/>
    <property type="molecule type" value="Genomic_DNA"/>
</dbReference>
<feature type="domain" description="JmjC" evidence="1">
    <location>
        <begin position="277"/>
        <end position="419"/>
    </location>
</feature>
<reference evidence="2" key="1">
    <citation type="submission" date="2021-02" db="EMBL/GenBank/DDBJ databases">
        <authorList>
            <person name="Dougan E. K."/>
            <person name="Rhodes N."/>
            <person name="Thang M."/>
            <person name="Chan C."/>
        </authorList>
    </citation>
    <scope>NUCLEOTIDE SEQUENCE</scope>
</reference>
<evidence type="ECO:0000313" key="2">
    <source>
        <dbReference type="EMBL" id="CAE8713543.1"/>
    </source>
</evidence>
<evidence type="ECO:0000259" key="1">
    <source>
        <dbReference type="PROSITE" id="PS51184"/>
    </source>
</evidence>
<name>A0A813KVV4_POLGL</name>
<dbReference type="Proteomes" id="UP000626109">
    <property type="component" value="Unassembled WGS sequence"/>
</dbReference>
<dbReference type="InterPro" id="IPR003347">
    <property type="entry name" value="JmjC_dom"/>
</dbReference>
<accession>A0A813KVV4</accession>
<comment type="caution">
    <text evidence="2">The sequence shown here is derived from an EMBL/GenBank/DDBJ whole genome shotgun (WGS) entry which is preliminary data.</text>
</comment>
<dbReference type="SUPFAM" id="SSF51197">
    <property type="entry name" value="Clavaminate synthase-like"/>
    <property type="match status" value="1"/>
</dbReference>
<proteinExistence type="predicted"/>
<dbReference type="AlphaFoldDB" id="A0A813KVV4"/>
<dbReference type="Gene3D" id="2.60.120.650">
    <property type="entry name" value="Cupin"/>
    <property type="match status" value="1"/>
</dbReference>